<reference evidence="1 2" key="1">
    <citation type="journal article" date="2014" name="ISME J.">
        <title>Candidatus Competibacter-lineage genomes retrieved from metagenomes reveal functional metabolic diversity.</title>
        <authorList>
            <person name="McIlroy S.J."/>
            <person name="Albertsen M."/>
            <person name="Andresen E.K."/>
            <person name="Saunders A.M."/>
            <person name="Kristiansen R."/>
            <person name="Stokholm-Bjerregaard M."/>
            <person name="Nielsen K.L."/>
            <person name="Nielsen P.H."/>
        </authorList>
    </citation>
    <scope>NUCLEOTIDE SEQUENCE [LARGE SCALE GENOMIC DNA]</scope>
    <source>
        <strain evidence="1 2">Run_B_J11</strain>
    </source>
</reference>
<keyword evidence="2" id="KW-1185">Reference proteome</keyword>
<name>A0A7U7G9X3_9GAMM</name>
<accession>A0A7U7G9X3</accession>
<dbReference type="RefSeq" id="WP_230314360.1">
    <property type="nucleotide sequence ID" value="NZ_CBTK010000084.1"/>
</dbReference>
<gene>
    <name evidence="1" type="ORF">BN874_1740012</name>
</gene>
<dbReference type="Proteomes" id="UP000019184">
    <property type="component" value="Unassembled WGS sequence"/>
</dbReference>
<protein>
    <submittedName>
        <fullName evidence="1">Uncharacterized protein</fullName>
    </submittedName>
</protein>
<dbReference type="AlphaFoldDB" id="A0A7U7G9X3"/>
<comment type="caution">
    <text evidence="1">The sequence shown here is derived from an EMBL/GenBank/DDBJ whole genome shotgun (WGS) entry which is preliminary data.</text>
</comment>
<evidence type="ECO:0000313" key="2">
    <source>
        <dbReference type="Proteomes" id="UP000019184"/>
    </source>
</evidence>
<evidence type="ECO:0000313" key="1">
    <source>
        <dbReference type="EMBL" id="CDH44560.1"/>
    </source>
</evidence>
<proteinExistence type="predicted"/>
<sequence length="96" mass="10735">MHQKQPPANVALANPWLAIGIGSLKADWNTLDKIKLLIKSNHRKLNRRIIISLANAGLTGMGVNINRNSMENDKREIKKGVAIVPPLCDLWLLMMQ</sequence>
<organism evidence="1 2">
    <name type="scientific">Candidatus Contendobacter odensis Run_B_J11</name>
    <dbReference type="NCBI Taxonomy" id="1400861"/>
    <lineage>
        <taxon>Bacteria</taxon>
        <taxon>Pseudomonadati</taxon>
        <taxon>Pseudomonadota</taxon>
        <taxon>Gammaproteobacteria</taxon>
        <taxon>Candidatus Competibacteraceae</taxon>
        <taxon>Candidatus Contendibacter</taxon>
    </lineage>
</organism>
<dbReference type="EMBL" id="CBTK010000084">
    <property type="protein sequence ID" value="CDH44560.1"/>
    <property type="molecule type" value="Genomic_DNA"/>
</dbReference>